<sequence>MLIRDASIEAMRVVMMEEQPAPYSSPSILAFSSYASAFTPLMFSFRYIRSLNIKVTSVPPLAAVRFPLRDSGTSFKVTSHPLDRLTISQTGASEMRCHD</sequence>
<dbReference type="EMBL" id="VSRR010007890">
    <property type="protein sequence ID" value="MPC47727.1"/>
    <property type="molecule type" value="Genomic_DNA"/>
</dbReference>
<protein>
    <submittedName>
        <fullName evidence="1">Uncharacterized protein</fullName>
    </submittedName>
</protein>
<accession>A0A5B7FQU8</accession>
<proteinExistence type="predicted"/>
<name>A0A5B7FQU8_PORTR</name>
<keyword evidence="2" id="KW-1185">Reference proteome</keyword>
<comment type="caution">
    <text evidence="1">The sequence shown here is derived from an EMBL/GenBank/DDBJ whole genome shotgun (WGS) entry which is preliminary data.</text>
</comment>
<dbReference type="AlphaFoldDB" id="A0A5B7FQU8"/>
<evidence type="ECO:0000313" key="2">
    <source>
        <dbReference type="Proteomes" id="UP000324222"/>
    </source>
</evidence>
<evidence type="ECO:0000313" key="1">
    <source>
        <dbReference type="EMBL" id="MPC47727.1"/>
    </source>
</evidence>
<reference evidence="1 2" key="1">
    <citation type="submission" date="2019-05" db="EMBL/GenBank/DDBJ databases">
        <title>Another draft genome of Portunus trituberculatus and its Hox gene families provides insights of decapod evolution.</title>
        <authorList>
            <person name="Jeong J.-H."/>
            <person name="Song I."/>
            <person name="Kim S."/>
            <person name="Choi T."/>
            <person name="Kim D."/>
            <person name="Ryu S."/>
            <person name="Kim W."/>
        </authorList>
    </citation>
    <scope>NUCLEOTIDE SEQUENCE [LARGE SCALE GENOMIC DNA]</scope>
    <source>
        <tissue evidence="1">Muscle</tissue>
    </source>
</reference>
<dbReference type="Proteomes" id="UP000324222">
    <property type="component" value="Unassembled WGS sequence"/>
</dbReference>
<gene>
    <name evidence="1" type="ORF">E2C01_041482</name>
</gene>
<organism evidence="1 2">
    <name type="scientific">Portunus trituberculatus</name>
    <name type="common">Swimming crab</name>
    <name type="synonym">Neptunus trituberculatus</name>
    <dbReference type="NCBI Taxonomy" id="210409"/>
    <lineage>
        <taxon>Eukaryota</taxon>
        <taxon>Metazoa</taxon>
        <taxon>Ecdysozoa</taxon>
        <taxon>Arthropoda</taxon>
        <taxon>Crustacea</taxon>
        <taxon>Multicrustacea</taxon>
        <taxon>Malacostraca</taxon>
        <taxon>Eumalacostraca</taxon>
        <taxon>Eucarida</taxon>
        <taxon>Decapoda</taxon>
        <taxon>Pleocyemata</taxon>
        <taxon>Brachyura</taxon>
        <taxon>Eubrachyura</taxon>
        <taxon>Portunoidea</taxon>
        <taxon>Portunidae</taxon>
        <taxon>Portuninae</taxon>
        <taxon>Portunus</taxon>
    </lineage>
</organism>